<name>A0A5E4RJ62_9BURK</name>
<dbReference type="EMBL" id="CABPSA010000001">
    <property type="protein sequence ID" value="VVD62881.1"/>
    <property type="molecule type" value="Genomic_DNA"/>
</dbReference>
<organism evidence="3 4">
    <name type="scientific">Pandoraea commovens</name>
    <dbReference type="NCBI Taxonomy" id="2508289"/>
    <lineage>
        <taxon>Bacteria</taxon>
        <taxon>Pseudomonadati</taxon>
        <taxon>Pseudomonadota</taxon>
        <taxon>Betaproteobacteria</taxon>
        <taxon>Burkholderiales</taxon>
        <taxon>Burkholderiaceae</taxon>
        <taxon>Pandoraea</taxon>
    </lineage>
</organism>
<evidence type="ECO:0000256" key="2">
    <source>
        <dbReference type="SAM" id="Phobius"/>
    </source>
</evidence>
<reference evidence="3 4" key="1">
    <citation type="submission" date="2019-08" db="EMBL/GenBank/DDBJ databases">
        <authorList>
            <person name="Peeters C."/>
        </authorList>
    </citation>
    <scope>NUCLEOTIDE SEQUENCE [LARGE SCALE GENOMIC DNA]</scope>
    <source>
        <strain evidence="3 4">LMG 31010</strain>
    </source>
</reference>
<protein>
    <recommendedName>
        <fullName evidence="5">Transmembrane protein</fullName>
    </recommendedName>
</protein>
<proteinExistence type="predicted"/>
<accession>A0A5E4RJ62</accession>
<keyword evidence="2" id="KW-0812">Transmembrane</keyword>
<feature type="region of interest" description="Disordered" evidence="1">
    <location>
        <begin position="1"/>
        <end position="25"/>
    </location>
</feature>
<evidence type="ECO:0000313" key="4">
    <source>
        <dbReference type="Proteomes" id="UP000343335"/>
    </source>
</evidence>
<sequence length="265" mass="29504">MTSWNRPRYPDRRLKHPARGGVARSSRSTERPLAWLLQVGVWLTVLGAFIYEEGRVFRDSYLHQWRLEPSAFPWGRDDYLHYGLSHGLLWICLSALIAGGVIFTGTSIYDVGRSLIRRARRSTRKIRRSVHASESASNSETVDAILTYVVGGLLVIFLTCMYLAFAFLWTTSKGREKAMNEISSIDARQIGPATGRGPIPVRIERVVRGEIVGIQGFLIACGATACGVYDPIAKQTHIVPSDGVRKFHTIAESDLFAASHDDKGE</sequence>
<keyword evidence="2" id="KW-1133">Transmembrane helix</keyword>
<evidence type="ECO:0008006" key="5">
    <source>
        <dbReference type="Google" id="ProtNLM"/>
    </source>
</evidence>
<keyword evidence="2" id="KW-0472">Membrane</keyword>
<dbReference type="Proteomes" id="UP000343335">
    <property type="component" value="Unassembled WGS sequence"/>
</dbReference>
<feature type="transmembrane region" description="Helical" evidence="2">
    <location>
        <begin position="33"/>
        <end position="51"/>
    </location>
</feature>
<gene>
    <name evidence="3" type="ORF">PCO31010_00200</name>
</gene>
<evidence type="ECO:0000256" key="1">
    <source>
        <dbReference type="SAM" id="MobiDB-lite"/>
    </source>
</evidence>
<evidence type="ECO:0000313" key="3">
    <source>
        <dbReference type="EMBL" id="VVD62881.1"/>
    </source>
</evidence>
<feature type="transmembrane region" description="Helical" evidence="2">
    <location>
        <begin position="88"/>
        <end position="111"/>
    </location>
</feature>
<dbReference type="AlphaFoldDB" id="A0A5E4RJ62"/>
<feature type="transmembrane region" description="Helical" evidence="2">
    <location>
        <begin position="145"/>
        <end position="169"/>
    </location>
</feature>